<dbReference type="GO" id="GO:0016874">
    <property type="term" value="F:ligase activity"/>
    <property type="evidence" value="ECO:0007669"/>
    <property type="project" value="UniProtKB-KW"/>
</dbReference>
<dbReference type="PANTHER" id="PTHR46481">
    <property type="entry name" value="ZINC FINGER BED DOMAIN-CONTAINING PROTEIN 4"/>
    <property type="match status" value="1"/>
</dbReference>
<evidence type="ECO:0000259" key="8">
    <source>
        <dbReference type="Pfam" id="PF02892"/>
    </source>
</evidence>
<keyword evidence="2" id="KW-0479">Metal-binding</keyword>
<dbReference type="InterPro" id="IPR052035">
    <property type="entry name" value="ZnF_BED_domain_contain"/>
</dbReference>
<evidence type="ECO:0000256" key="4">
    <source>
        <dbReference type="ARBA" id="ARBA00022833"/>
    </source>
</evidence>
<feature type="domain" description="BED-type" evidence="8">
    <location>
        <begin position="35"/>
        <end position="66"/>
    </location>
</feature>
<evidence type="ECO:0000313" key="9">
    <source>
        <dbReference type="EMBL" id="KAI2657410.1"/>
    </source>
</evidence>
<accession>A0ABQ8M3D5</accession>
<evidence type="ECO:0000256" key="7">
    <source>
        <dbReference type="ARBA" id="ARBA00023242"/>
    </source>
</evidence>
<keyword evidence="9" id="KW-0436">Ligase</keyword>
<keyword evidence="4" id="KW-0862">Zinc</keyword>
<keyword evidence="6" id="KW-0804">Transcription</keyword>
<dbReference type="InterPro" id="IPR003656">
    <property type="entry name" value="Znf_BED"/>
</dbReference>
<evidence type="ECO:0000313" key="10">
    <source>
        <dbReference type="Proteomes" id="UP000830375"/>
    </source>
</evidence>
<comment type="subcellular location">
    <subcellularLocation>
        <location evidence="1">Nucleus</location>
    </subcellularLocation>
</comment>
<evidence type="ECO:0000256" key="2">
    <source>
        <dbReference type="ARBA" id="ARBA00022723"/>
    </source>
</evidence>
<dbReference type="SUPFAM" id="SSF140996">
    <property type="entry name" value="Hermes dimerisation domain"/>
    <property type="match status" value="1"/>
</dbReference>
<keyword evidence="3" id="KW-0863">Zinc-finger</keyword>
<keyword evidence="7" id="KW-0539">Nucleus</keyword>
<evidence type="ECO:0000256" key="5">
    <source>
        <dbReference type="ARBA" id="ARBA00023015"/>
    </source>
</evidence>
<dbReference type="Gene3D" id="1.10.10.1070">
    <property type="entry name" value="Zinc finger, BED domain-containing"/>
    <property type="match status" value="1"/>
</dbReference>
<sequence>MAEGHGSQLKPAPAKLKSEVSKYFMFKGSDGKDEFDKTTVVCKLCPQELRFCNDTTNLRNHLSRRHADKLFGFSDSGQQRLDVAFACKLQSDSPRAKKITEAIAMLICKDLRPYNIVENEGFQNLIKVLEPRYVMVTRKCLSEMVIPKKYAEVKTNVESSQQNELPLRVTAGHKGRLTRMSP</sequence>
<dbReference type="InterPro" id="IPR036236">
    <property type="entry name" value="Znf_C2H2_sf"/>
</dbReference>
<comment type="caution">
    <text evidence="9">The sequence shown here is derived from an EMBL/GenBank/DDBJ whole genome shotgun (WGS) entry which is preliminary data.</text>
</comment>
<keyword evidence="5" id="KW-0805">Transcription regulation</keyword>
<evidence type="ECO:0000256" key="1">
    <source>
        <dbReference type="ARBA" id="ARBA00004123"/>
    </source>
</evidence>
<proteinExistence type="predicted"/>
<keyword evidence="10" id="KW-1185">Reference proteome</keyword>
<protein>
    <submittedName>
        <fullName evidence="9">E3 SUMO-protein ligase ZBED1</fullName>
    </submittedName>
</protein>
<name>A0ABQ8M3D5_LABRO</name>
<reference evidence="9 10" key="1">
    <citation type="submission" date="2022-01" db="EMBL/GenBank/DDBJ databases">
        <title>A high-quality chromosome-level genome assembly of rohu carp, Labeo rohita.</title>
        <authorList>
            <person name="Arick M.A. II"/>
            <person name="Hsu C.-Y."/>
            <person name="Magbanua Z."/>
            <person name="Pechanova O."/>
            <person name="Grover C."/>
            <person name="Miller E."/>
            <person name="Thrash A."/>
            <person name="Ezzel L."/>
            <person name="Alam S."/>
            <person name="Benzie J."/>
            <person name="Hamilton M."/>
            <person name="Karsi A."/>
            <person name="Lawrence M.L."/>
            <person name="Peterson D.G."/>
        </authorList>
    </citation>
    <scope>NUCLEOTIDE SEQUENCE [LARGE SCALE GENOMIC DNA]</scope>
    <source>
        <strain evidence="10">BAU-BD-2019</strain>
        <tissue evidence="9">Blood</tissue>
    </source>
</reference>
<evidence type="ECO:0000256" key="3">
    <source>
        <dbReference type="ARBA" id="ARBA00022771"/>
    </source>
</evidence>
<dbReference type="SMART" id="SM00614">
    <property type="entry name" value="ZnF_BED"/>
    <property type="match status" value="1"/>
</dbReference>
<dbReference type="Pfam" id="PF02892">
    <property type="entry name" value="zf-BED"/>
    <property type="match status" value="1"/>
</dbReference>
<organism evidence="9 10">
    <name type="scientific">Labeo rohita</name>
    <name type="common">Indian major carp</name>
    <name type="synonym">Cyprinus rohita</name>
    <dbReference type="NCBI Taxonomy" id="84645"/>
    <lineage>
        <taxon>Eukaryota</taxon>
        <taxon>Metazoa</taxon>
        <taxon>Chordata</taxon>
        <taxon>Craniata</taxon>
        <taxon>Vertebrata</taxon>
        <taxon>Euteleostomi</taxon>
        <taxon>Actinopterygii</taxon>
        <taxon>Neopterygii</taxon>
        <taxon>Teleostei</taxon>
        <taxon>Ostariophysi</taxon>
        <taxon>Cypriniformes</taxon>
        <taxon>Cyprinidae</taxon>
        <taxon>Labeoninae</taxon>
        <taxon>Labeonini</taxon>
        <taxon>Labeo</taxon>
    </lineage>
</organism>
<dbReference type="Proteomes" id="UP000830375">
    <property type="component" value="Unassembled WGS sequence"/>
</dbReference>
<dbReference type="EMBL" id="JACTAM010000013">
    <property type="protein sequence ID" value="KAI2657410.1"/>
    <property type="molecule type" value="Genomic_DNA"/>
</dbReference>
<gene>
    <name evidence="9" type="ORF">H4Q32_008727</name>
</gene>
<dbReference type="PANTHER" id="PTHR46481:SF10">
    <property type="entry name" value="ZINC FINGER BED DOMAIN-CONTAINING PROTEIN 39"/>
    <property type="match status" value="1"/>
</dbReference>
<evidence type="ECO:0000256" key="6">
    <source>
        <dbReference type="ARBA" id="ARBA00023163"/>
    </source>
</evidence>
<dbReference type="SUPFAM" id="SSF57667">
    <property type="entry name" value="beta-beta-alpha zinc fingers"/>
    <property type="match status" value="1"/>
</dbReference>